<keyword evidence="3" id="KW-1185">Reference proteome</keyword>
<dbReference type="OrthoDB" id="2788868at2759"/>
<evidence type="ECO:0000313" key="2">
    <source>
        <dbReference type="EMBL" id="KAF1993518.1"/>
    </source>
</evidence>
<reference evidence="2" key="1">
    <citation type="journal article" date="2020" name="Stud. Mycol.">
        <title>101 Dothideomycetes genomes: a test case for predicting lifestyles and emergence of pathogens.</title>
        <authorList>
            <person name="Haridas S."/>
            <person name="Albert R."/>
            <person name="Binder M."/>
            <person name="Bloem J."/>
            <person name="Labutti K."/>
            <person name="Salamov A."/>
            <person name="Andreopoulos B."/>
            <person name="Baker S."/>
            <person name="Barry K."/>
            <person name="Bills G."/>
            <person name="Bluhm B."/>
            <person name="Cannon C."/>
            <person name="Castanera R."/>
            <person name="Culley D."/>
            <person name="Daum C."/>
            <person name="Ezra D."/>
            <person name="Gonzalez J."/>
            <person name="Henrissat B."/>
            <person name="Kuo A."/>
            <person name="Liang C."/>
            <person name="Lipzen A."/>
            <person name="Lutzoni F."/>
            <person name="Magnuson J."/>
            <person name="Mondo S."/>
            <person name="Nolan M."/>
            <person name="Ohm R."/>
            <person name="Pangilinan J."/>
            <person name="Park H.-J."/>
            <person name="Ramirez L."/>
            <person name="Alfaro M."/>
            <person name="Sun H."/>
            <person name="Tritt A."/>
            <person name="Yoshinaga Y."/>
            <person name="Zwiers L.-H."/>
            <person name="Turgeon B."/>
            <person name="Goodwin S."/>
            <person name="Spatafora J."/>
            <person name="Crous P."/>
            <person name="Grigoriev I."/>
        </authorList>
    </citation>
    <scope>NUCLEOTIDE SEQUENCE</scope>
    <source>
        <strain evidence="2">CBS 123094</strain>
    </source>
</reference>
<evidence type="ECO:0000259" key="1">
    <source>
        <dbReference type="SMART" id="SM00860"/>
    </source>
</evidence>
<dbReference type="AlphaFoldDB" id="A0A6A5VXT7"/>
<dbReference type="Pfam" id="PF09346">
    <property type="entry name" value="SMI1_KNR4"/>
    <property type="match status" value="1"/>
</dbReference>
<gene>
    <name evidence="2" type="ORF">P154DRAFT_625377</name>
</gene>
<accession>A0A6A5VXT7</accession>
<sequence length="523" mass="59712">MSTSPPSPLPLIPWSKNPNFQTCDSLDATQAITLAAVDILVLGFPKQANKLLRTTWESGHILAFAPTAIFPLHRFWEVTNSFPHYLEWADEESVPEFFTGYNLSKEGGRQAWEKFRDGKEGRAWWPANLRNQSSEFGNEDLQYALERLGTGGEKEKHCTVGFAIDVAIEVGDVEKARDLVEKHVTGVYKRLRDLWDDETVDYEELRKELDERLGFDHALHVWSCLEGGVVGRLLDVQEKSVEAYVEEGCRLIRDRLTAGVQSLYTDKSVPELVKMMDESFVKARKLDPEGGRFMAAIGDDERKDVAQRTTFFRPPATDEQIQKLEEKLAHPDDKGEEIGNTGQPVRLPDDYKDFLHTTNGYYISDADPNELKVFFESSAVSRDFSDVLPDILTFILPSFHNLPFEDFEFIDMPDLNAKRFHIGAGGDEGYIFLIEPPFAQQVVERFDAAYAKADQRRRYVYDKLAVDAFGGIEKLRRAEWLCVHWSEWSPQPEICLGFKDFMERWAVPAAVEELRDAEAKHGK</sequence>
<dbReference type="SUPFAM" id="SSF160631">
    <property type="entry name" value="SMI1/KNR4-like"/>
    <property type="match status" value="1"/>
</dbReference>
<proteinExistence type="predicted"/>
<dbReference type="Proteomes" id="UP000799779">
    <property type="component" value="Unassembled WGS sequence"/>
</dbReference>
<protein>
    <recommendedName>
        <fullName evidence="1">Knr4/Smi1-like domain-containing protein</fullName>
    </recommendedName>
</protein>
<organism evidence="2 3">
    <name type="scientific">Amniculicola lignicola CBS 123094</name>
    <dbReference type="NCBI Taxonomy" id="1392246"/>
    <lineage>
        <taxon>Eukaryota</taxon>
        <taxon>Fungi</taxon>
        <taxon>Dikarya</taxon>
        <taxon>Ascomycota</taxon>
        <taxon>Pezizomycotina</taxon>
        <taxon>Dothideomycetes</taxon>
        <taxon>Pleosporomycetidae</taxon>
        <taxon>Pleosporales</taxon>
        <taxon>Amniculicolaceae</taxon>
        <taxon>Amniculicola</taxon>
    </lineage>
</organism>
<name>A0A6A5VXT7_9PLEO</name>
<dbReference type="SMART" id="SM00860">
    <property type="entry name" value="SMI1_KNR4"/>
    <property type="match status" value="1"/>
</dbReference>
<dbReference type="InterPro" id="IPR018958">
    <property type="entry name" value="Knr4/Smi1-like_dom"/>
</dbReference>
<dbReference type="Gene3D" id="3.40.1580.10">
    <property type="entry name" value="SMI1/KNR4-like"/>
    <property type="match status" value="1"/>
</dbReference>
<feature type="domain" description="Knr4/Smi1-like" evidence="1">
    <location>
        <begin position="315"/>
        <end position="504"/>
    </location>
</feature>
<evidence type="ECO:0000313" key="3">
    <source>
        <dbReference type="Proteomes" id="UP000799779"/>
    </source>
</evidence>
<dbReference type="EMBL" id="ML977699">
    <property type="protein sequence ID" value="KAF1993518.1"/>
    <property type="molecule type" value="Genomic_DNA"/>
</dbReference>
<dbReference type="InterPro" id="IPR037883">
    <property type="entry name" value="Knr4/Smi1-like_sf"/>
</dbReference>